<dbReference type="PANTHER" id="PTHR40626">
    <property type="entry name" value="MIP31509P"/>
    <property type="match status" value="1"/>
</dbReference>
<organism evidence="10 11">
    <name type="scientific">Aspergillus clavatus (strain ATCC 1007 / CBS 513.65 / DSM 816 / NCTC 3887 / NRRL 1 / QM 1276 / 107)</name>
    <dbReference type="NCBI Taxonomy" id="344612"/>
    <lineage>
        <taxon>Eukaryota</taxon>
        <taxon>Fungi</taxon>
        <taxon>Dikarya</taxon>
        <taxon>Ascomycota</taxon>
        <taxon>Pezizomycotina</taxon>
        <taxon>Eurotiomycetes</taxon>
        <taxon>Eurotiomycetidae</taxon>
        <taxon>Eurotiales</taxon>
        <taxon>Aspergillaceae</taxon>
        <taxon>Aspergillus</taxon>
        <taxon>Aspergillus subgen. Fumigati</taxon>
    </lineage>
</organism>
<evidence type="ECO:0000259" key="9">
    <source>
        <dbReference type="PROSITE" id="PS50157"/>
    </source>
</evidence>
<dbReference type="GO" id="GO:0000978">
    <property type="term" value="F:RNA polymerase II cis-regulatory region sequence-specific DNA binding"/>
    <property type="evidence" value="ECO:0007669"/>
    <property type="project" value="InterPro"/>
</dbReference>
<evidence type="ECO:0000256" key="8">
    <source>
        <dbReference type="SAM" id="MobiDB-lite"/>
    </source>
</evidence>
<dbReference type="EMBL" id="DS027054">
    <property type="protein sequence ID" value="EAW10788.1"/>
    <property type="molecule type" value="Genomic_DNA"/>
</dbReference>
<evidence type="ECO:0000256" key="5">
    <source>
        <dbReference type="ARBA" id="ARBA00022833"/>
    </source>
</evidence>
<sequence length="310" mass="34716">MHRNNPATDIPLPITYTPTTHRISKAKKGKRVHACEHPGCNKVFTRAEHRRRHELNHKPEALYRCPHQGCKKTFHRADLLTRHMARHELEAQMENTTQWERQTHIPMVSSPLQASKCAQVDPSMTTYLGATHPQDSMSIGALVGSPIHPDLANDCGLMWNPMDMASNPHVPMFNSHHVYESVEDTRFYATPETCPSPASDGAGLSLPGQSRSSLSSTPATMIDSYPSSIVESDLTSSPVSMHSHLHGWDPAEGHLTAMVPITLHESLMQAPIACQYPSPTWTPIHHVTYDEQHHLPTVPFQPIPWRSWTL</sequence>
<comment type="subcellular location">
    <subcellularLocation>
        <location evidence="1">Nucleus</location>
    </subcellularLocation>
</comment>
<dbReference type="GO" id="GO:0000785">
    <property type="term" value="C:chromatin"/>
    <property type="evidence" value="ECO:0007669"/>
    <property type="project" value="TreeGrafter"/>
</dbReference>
<feature type="domain" description="C2H2-type" evidence="9">
    <location>
        <begin position="33"/>
        <end position="62"/>
    </location>
</feature>
<evidence type="ECO:0000313" key="11">
    <source>
        <dbReference type="Proteomes" id="UP000006701"/>
    </source>
</evidence>
<evidence type="ECO:0000256" key="2">
    <source>
        <dbReference type="ARBA" id="ARBA00022723"/>
    </source>
</evidence>
<feature type="compositionally biased region" description="Low complexity" evidence="8">
    <location>
        <begin position="204"/>
        <end position="216"/>
    </location>
</feature>
<dbReference type="Proteomes" id="UP000006701">
    <property type="component" value="Unassembled WGS sequence"/>
</dbReference>
<dbReference type="VEuPathDB" id="FungiDB:ACLA_052610"/>
<keyword evidence="5" id="KW-0862">Zinc</keyword>
<dbReference type="PANTHER" id="PTHR40626:SF30">
    <property type="entry name" value="FINGER DOMAIN PROTEIN, PUTATIVE (AFU_ORTHOLOGUE AFUA_4G13600)-RELATED"/>
    <property type="match status" value="1"/>
</dbReference>
<evidence type="ECO:0000256" key="3">
    <source>
        <dbReference type="ARBA" id="ARBA00022737"/>
    </source>
</evidence>
<keyword evidence="6" id="KW-0539">Nucleus</keyword>
<reference evidence="10 11" key="1">
    <citation type="journal article" date="2008" name="PLoS Genet.">
        <title>Genomic islands in the pathogenic filamentous fungus Aspergillus fumigatus.</title>
        <authorList>
            <person name="Fedorova N.D."/>
            <person name="Khaldi N."/>
            <person name="Joardar V.S."/>
            <person name="Maiti R."/>
            <person name="Amedeo P."/>
            <person name="Anderson M.J."/>
            <person name="Crabtree J."/>
            <person name="Silva J.C."/>
            <person name="Badger J.H."/>
            <person name="Albarraq A."/>
            <person name="Angiuoli S."/>
            <person name="Bussey H."/>
            <person name="Bowyer P."/>
            <person name="Cotty P.J."/>
            <person name="Dyer P.S."/>
            <person name="Egan A."/>
            <person name="Galens K."/>
            <person name="Fraser-Liggett C.M."/>
            <person name="Haas B.J."/>
            <person name="Inman J.M."/>
            <person name="Kent R."/>
            <person name="Lemieux S."/>
            <person name="Malavazi I."/>
            <person name="Orvis J."/>
            <person name="Roemer T."/>
            <person name="Ronning C.M."/>
            <person name="Sundaram J.P."/>
            <person name="Sutton G."/>
            <person name="Turner G."/>
            <person name="Venter J.C."/>
            <person name="White O.R."/>
            <person name="Whitty B.R."/>
            <person name="Youngman P."/>
            <person name="Wolfe K.H."/>
            <person name="Goldman G.H."/>
            <person name="Wortman J.R."/>
            <person name="Jiang B."/>
            <person name="Denning D.W."/>
            <person name="Nierman W.C."/>
        </authorList>
    </citation>
    <scope>NUCLEOTIDE SEQUENCE [LARGE SCALE GENOMIC DNA]</scope>
    <source>
        <strain evidence="11">ATCC 1007 / CBS 513.65 / DSM 816 / NCTC 3887 / NRRL 1</strain>
    </source>
</reference>
<gene>
    <name evidence="10" type="ORF">ACLA_052610</name>
</gene>
<accession>A1CIT3</accession>
<dbReference type="GO" id="GO:0008270">
    <property type="term" value="F:zinc ion binding"/>
    <property type="evidence" value="ECO:0007669"/>
    <property type="project" value="UniProtKB-KW"/>
</dbReference>
<dbReference type="GO" id="GO:0000981">
    <property type="term" value="F:DNA-binding transcription factor activity, RNA polymerase II-specific"/>
    <property type="evidence" value="ECO:0007669"/>
    <property type="project" value="InterPro"/>
</dbReference>
<dbReference type="AlphaFoldDB" id="A1CIT3"/>
<dbReference type="Gene3D" id="3.30.160.60">
    <property type="entry name" value="Classic Zinc Finger"/>
    <property type="match status" value="2"/>
</dbReference>
<evidence type="ECO:0000256" key="6">
    <source>
        <dbReference type="ARBA" id="ARBA00023242"/>
    </source>
</evidence>
<evidence type="ECO:0000313" key="10">
    <source>
        <dbReference type="EMBL" id="EAW10788.1"/>
    </source>
</evidence>
<dbReference type="KEGG" id="act:ACLA_052610"/>
<keyword evidence="11" id="KW-1185">Reference proteome</keyword>
<keyword evidence="4 7" id="KW-0863">Zinc-finger</keyword>
<evidence type="ECO:0000256" key="4">
    <source>
        <dbReference type="ARBA" id="ARBA00022771"/>
    </source>
</evidence>
<protein>
    <submittedName>
        <fullName evidence="10">C2H2 finger domain protein, putative</fullName>
    </submittedName>
</protein>
<proteinExistence type="predicted"/>
<feature type="domain" description="C2H2-type" evidence="9">
    <location>
        <begin position="63"/>
        <end position="92"/>
    </location>
</feature>
<keyword evidence="2" id="KW-0479">Metal-binding</keyword>
<dbReference type="GO" id="GO:0005634">
    <property type="term" value="C:nucleus"/>
    <property type="evidence" value="ECO:0007669"/>
    <property type="project" value="UniProtKB-SubCell"/>
</dbReference>
<dbReference type="SMART" id="SM00355">
    <property type="entry name" value="ZnF_C2H2"/>
    <property type="match status" value="2"/>
</dbReference>
<dbReference type="PROSITE" id="PS50157">
    <property type="entry name" value="ZINC_FINGER_C2H2_2"/>
    <property type="match status" value="2"/>
</dbReference>
<dbReference type="GeneID" id="4703839"/>
<dbReference type="OMA" id="ADCLPYE"/>
<name>A1CIT3_ASPCL</name>
<dbReference type="Pfam" id="PF00096">
    <property type="entry name" value="zf-C2H2"/>
    <property type="match status" value="1"/>
</dbReference>
<dbReference type="PROSITE" id="PS00028">
    <property type="entry name" value="ZINC_FINGER_C2H2_1"/>
    <property type="match status" value="2"/>
</dbReference>
<dbReference type="OrthoDB" id="6077919at2759"/>
<feature type="region of interest" description="Disordered" evidence="8">
    <location>
        <begin position="190"/>
        <end position="219"/>
    </location>
</feature>
<evidence type="ECO:0000256" key="1">
    <source>
        <dbReference type="ARBA" id="ARBA00004123"/>
    </source>
</evidence>
<evidence type="ECO:0000256" key="7">
    <source>
        <dbReference type="PROSITE-ProRule" id="PRU00042"/>
    </source>
</evidence>
<dbReference type="SUPFAM" id="SSF57667">
    <property type="entry name" value="beta-beta-alpha zinc fingers"/>
    <property type="match status" value="1"/>
</dbReference>
<dbReference type="RefSeq" id="XP_001272214.1">
    <property type="nucleotide sequence ID" value="XM_001272213.1"/>
</dbReference>
<dbReference type="InterPro" id="IPR013087">
    <property type="entry name" value="Znf_C2H2_type"/>
</dbReference>
<dbReference type="InterPro" id="IPR051059">
    <property type="entry name" value="VerF-like"/>
</dbReference>
<dbReference type="HOGENOM" id="CLU_061407_0_0_1"/>
<keyword evidence="3" id="KW-0677">Repeat</keyword>
<dbReference type="eggNOG" id="KOG1721">
    <property type="taxonomic scope" value="Eukaryota"/>
</dbReference>
<dbReference type="InterPro" id="IPR036236">
    <property type="entry name" value="Znf_C2H2_sf"/>
</dbReference>